<evidence type="ECO:0000313" key="2">
    <source>
        <dbReference type="EMBL" id="MFD0705212.1"/>
    </source>
</evidence>
<dbReference type="Pfam" id="PF00583">
    <property type="entry name" value="Acetyltransf_1"/>
    <property type="match status" value="1"/>
</dbReference>
<dbReference type="InterPro" id="IPR016181">
    <property type="entry name" value="Acyl_CoA_acyltransferase"/>
</dbReference>
<evidence type="ECO:0000259" key="1">
    <source>
        <dbReference type="PROSITE" id="PS51186"/>
    </source>
</evidence>
<dbReference type="InterPro" id="IPR000182">
    <property type="entry name" value="GNAT_dom"/>
</dbReference>
<dbReference type="GO" id="GO:0016746">
    <property type="term" value="F:acyltransferase activity"/>
    <property type="evidence" value="ECO:0007669"/>
    <property type="project" value="UniProtKB-KW"/>
</dbReference>
<keyword evidence="2" id="KW-0012">Acyltransferase</keyword>
<dbReference type="PANTHER" id="PTHR43617">
    <property type="entry name" value="L-AMINO ACID N-ACETYLTRANSFERASE"/>
    <property type="match status" value="1"/>
</dbReference>
<keyword evidence="2" id="KW-0808">Transferase</keyword>
<dbReference type="SUPFAM" id="SSF55729">
    <property type="entry name" value="Acyl-CoA N-acyltransferases (Nat)"/>
    <property type="match status" value="1"/>
</dbReference>
<dbReference type="PROSITE" id="PS51186">
    <property type="entry name" value="GNAT"/>
    <property type="match status" value="1"/>
</dbReference>
<dbReference type="EMBL" id="JBHTHQ010000021">
    <property type="protein sequence ID" value="MFD0705212.1"/>
    <property type="molecule type" value="Genomic_DNA"/>
</dbReference>
<gene>
    <name evidence="2" type="ORF">ACFQY8_05580</name>
</gene>
<dbReference type="CDD" id="cd04301">
    <property type="entry name" value="NAT_SF"/>
    <property type="match status" value="1"/>
</dbReference>
<dbReference type="Proteomes" id="UP001597036">
    <property type="component" value="Unassembled WGS sequence"/>
</dbReference>
<dbReference type="EC" id="2.3.1.-" evidence="2"/>
<organism evidence="2 3">
    <name type="scientific">Alloscardovia venturai</name>
    <dbReference type="NCBI Taxonomy" id="1769421"/>
    <lineage>
        <taxon>Bacteria</taxon>
        <taxon>Bacillati</taxon>
        <taxon>Actinomycetota</taxon>
        <taxon>Actinomycetes</taxon>
        <taxon>Bifidobacteriales</taxon>
        <taxon>Bifidobacteriaceae</taxon>
        <taxon>Alloscardovia</taxon>
    </lineage>
</organism>
<keyword evidence="3" id="KW-1185">Reference proteome</keyword>
<dbReference type="Gene3D" id="3.40.630.30">
    <property type="match status" value="1"/>
</dbReference>
<sequence length="212" mass="24561">MAPEHETVINHQGREIAIIPAQSSHHKSSQDIPQLTGFTMRQANVDDIQTMQWIASVTFEDTFAGTAAQRDMDDFVAQAFSREALLRELENAKMHHFFLINDESDEVAALLKFNDSGAQTEEGENIPSHSLEIQRLYVMTAYKGHKLGSYLMNYALEYGKRHGYEQCWLGVWEYNYAAQEFYKNWGFERFSEHSFMVGEDNQTDFLFKRAIR</sequence>
<dbReference type="RefSeq" id="WP_377939203.1">
    <property type="nucleotide sequence ID" value="NZ_JBHTHQ010000021.1"/>
</dbReference>
<dbReference type="InterPro" id="IPR050276">
    <property type="entry name" value="MshD_Acetyltransferase"/>
</dbReference>
<reference evidence="3" key="1">
    <citation type="journal article" date="2019" name="Int. J. Syst. Evol. Microbiol.">
        <title>The Global Catalogue of Microorganisms (GCM) 10K type strain sequencing project: providing services to taxonomists for standard genome sequencing and annotation.</title>
        <authorList>
            <consortium name="The Broad Institute Genomics Platform"/>
            <consortium name="The Broad Institute Genome Sequencing Center for Infectious Disease"/>
            <person name="Wu L."/>
            <person name="Ma J."/>
        </authorList>
    </citation>
    <scope>NUCLEOTIDE SEQUENCE [LARGE SCALE GENOMIC DNA]</scope>
    <source>
        <strain evidence="3">CCM 8604</strain>
    </source>
</reference>
<name>A0ABW2YAS4_9BIFI</name>
<accession>A0ABW2YAS4</accession>
<proteinExistence type="predicted"/>
<evidence type="ECO:0000313" key="3">
    <source>
        <dbReference type="Proteomes" id="UP001597036"/>
    </source>
</evidence>
<comment type="caution">
    <text evidence="2">The sequence shown here is derived from an EMBL/GenBank/DDBJ whole genome shotgun (WGS) entry which is preliminary data.</text>
</comment>
<protein>
    <submittedName>
        <fullName evidence="2">GNAT family N-acetyltransferase</fullName>
        <ecNumber evidence="2">2.3.1.-</ecNumber>
    </submittedName>
</protein>
<feature type="domain" description="N-acetyltransferase" evidence="1">
    <location>
        <begin position="38"/>
        <end position="212"/>
    </location>
</feature>